<dbReference type="FunFam" id="3.40.309.10:FF:000012">
    <property type="entry name" value="Betaine aldehyde dehydrogenase"/>
    <property type="match status" value="1"/>
</dbReference>
<dbReference type="Gene3D" id="3.40.605.10">
    <property type="entry name" value="Aldehyde Dehydrogenase, Chain A, domain 1"/>
    <property type="match status" value="1"/>
</dbReference>
<feature type="active site" evidence="5">
    <location>
        <position position="249"/>
    </location>
</feature>
<dbReference type="OrthoDB" id="310895at2759"/>
<evidence type="ECO:0000313" key="9">
    <source>
        <dbReference type="Proteomes" id="UP000240883"/>
    </source>
</evidence>
<keyword evidence="9" id="KW-1185">Reference proteome</keyword>
<comment type="catalytic activity">
    <reaction evidence="4">
        <text>an aldehyde + NAD(+) + H2O = a carboxylate + NADH + 2 H(+)</text>
        <dbReference type="Rhea" id="RHEA:16185"/>
        <dbReference type="ChEBI" id="CHEBI:15377"/>
        <dbReference type="ChEBI" id="CHEBI:15378"/>
        <dbReference type="ChEBI" id="CHEBI:17478"/>
        <dbReference type="ChEBI" id="CHEBI:29067"/>
        <dbReference type="ChEBI" id="CHEBI:57540"/>
        <dbReference type="ChEBI" id="CHEBI:57945"/>
        <dbReference type="EC" id="1.2.1.3"/>
    </reaction>
</comment>
<dbReference type="STRING" id="1448308.A0A2T2P0P7"/>
<dbReference type="InterPro" id="IPR016160">
    <property type="entry name" value="Ald_DH_CS_CYS"/>
</dbReference>
<feature type="domain" description="Aldehyde dehydrogenase" evidence="7">
    <location>
        <begin position="11"/>
        <end position="472"/>
    </location>
</feature>
<evidence type="ECO:0000313" key="8">
    <source>
        <dbReference type="EMBL" id="PSN71199.1"/>
    </source>
</evidence>
<gene>
    <name evidence="8" type="ORF">BS50DRAFT_570605</name>
</gene>
<proteinExistence type="inferred from homology"/>
<dbReference type="InterPro" id="IPR016163">
    <property type="entry name" value="Ald_DH_C"/>
</dbReference>
<dbReference type="GO" id="GO:0004029">
    <property type="term" value="F:aldehyde dehydrogenase (NAD+) activity"/>
    <property type="evidence" value="ECO:0007669"/>
    <property type="project" value="UniProtKB-EC"/>
</dbReference>
<keyword evidence="2 6" id="KW-0560">Oxidoreductase</keyword>
<dbReference type="FunFam" id="3.40.605.10:FF:000007">
    <property type="entry name" value="NAD/NADP-dependent betaine aldehyde dehydrogenase"/>
    <property type="match status" value="1"/>
</dbReference>
<accession>A0A2T2P0P7</accession>
<dbReference type="Proteomes" id="UP000240883">
    <property type="component" value="Unassembled WGS sequence"/>
</dbReference>
<dbReference type="PROSITE" id="PS00687">
    <property type="entry name" value="ALDEHYDE_DEHYDR_GLU"/>
    <property type="match status" value="1"/>
</dbReference>
<dbReference type="SUPFAM" id="SSF53720">
    <property type="entry name" value="ALDH-like"/>
    <property type="match status" value="1"/>
</dbReference>
<reference evidence="8 9" key="1">
    <citation type="journal article" date="2018" name="Front. Microbiol.">
        <title>Genome-Wide Analysis of Corynespora cassiicola Leaf Fall Disease Putative Effectors.</title>
        <authorList>
            <person name="Lopez D."/>
            <person name="Ribeiro S."/>
            <person name="Label P."/>
            <person name="Fumanal B."/>
            <person name="Venisse J.S."/>
            <person name="Kohler A."/>
            <person name="de Oliveira R.R."/>
            <person name="Labutti K."/>
            <person name="Lipzen A."/>
            <person name="Lail K."/>
            <person name="Bauer D."/>
            <person name="Ohm R.A."/>
            <person name="Barry K.W."/>
            <person name="Spatafora J."/>
            <person name="Grigoriev I.V."/>
            <person name="Martin F.M."/>
            <person name="Pujade-Renaud V."/>
        </authorList>
    </citation>
    <scope>NUCLEOTIDE SEQUENCE [LARGE SCALE GENOMIC DNA]</scope>
    <source>
        <strain evidence="8 9">Philippines</strain>
    </source>
</reference>
<evidence type="ECO:0000256" key="6">
    <source>
        <dbReference type="RuleBase" id="RU003345"/>
    </source>
</evidence>
<dbReference type="InterPro" id="IPR015590">
    <property type="entry name" value="Aldehyde_DH_dom"/>
</dbReference>
<evidence type="ECO:0000256" key="3">
    <source>
        <dbReference type="ARBA" id="ARBA00024226"/>
    </source>
</evidence>
<dbReference type="EMBL" id="KZ678131">
    <property type="protein sequence ID" value="PSN71199.1"/>
    <property type="molecule type" value="Genomic_DNA"/>
</dbReference>
<dbReference type="InterPro" id="IPR016162">
    <property type="entry name" value="Ald_DH_N"/>
</dbReference>
<dbReference type="InterPro" id="IPR029510">
    <property type="entry name" value="Ald_DH_CS_GLU"/>
</dbReference>
<dbReference type="Pfam" id="PF00171">
    <property type="entry name" value="Aldedh"/>
    <property type="match status" value="1"/>
</dbReference>
<dbReference type="EC" id="1.2.1.3" evidence="3"/>
<dbReference type="AlphaFoldDB" id="A0A2T2P0P7"/>
<evidence type="ECO:0000259" key="7">
    <source>
        <dbReference type="Pfam" id="PF00171"/>
    </source>
</evidence>
<evidence type="ECO:0000256" key="1">
    <source>
        <dbReference type="ARBA" id="ARBA00009986"/>
    </source>
</evidence>
<evidence type="ECO:0000256" key="4">
    <source>
        <dbReference type="ARBA" id="ARBA00049194"/>
    </source>
</evidence>
<dbReference type="PROSITE" id="PS00070">
    <property type="entry name" value="ALDEHYDE_DEHYDR_CYS"/>
    <property type="match status" value="1"/>
</dbReference>
<comment type="similarity">
    <text evidence="1 6">Belongs to the aldehyde dehydrogenase family.</text>
</comment>
<organism evidence="8 9">
    <name type="scientific">Corynespora cassiicola Philippines</name>
    <dbReference type="NCBI Taxonomy" id="1448308"/>
    <lineage>
        <taxon>Eukaryota</taxon>
        <taxon>Fungi</taxon>
        <taxon>Dikarya</taxon>
        <taxon>Ascomycota</taxon>
        <taxon>Pezizomycotina</taxon>
        <taxon>Dothideomycetes</taxon>
        <taxon>Pleosporomycetidae</taxon>
        <taxon>Pleosporales</taxon>
        <taxon>Corynesporascaceae</taxon>
        <taxon>Corynespora</taxon>
    </lineage>
</organism>
<protein>
    <recommendedName>
        <fullName evidence="3">aldehyde dehydrogenase (NAD(+))</fullName>
        <ecNumber evidence="3">1.2.1.3</ecNumber>
    </recommendedName>
</protein>
<dbReference type="InterPro" id="IPR016161">
    <property type="entry name" value="Ald_DH/histidinol_DH"/>
</dbReference>
<dbReference type="PANTHER" id="PTHR11699">
    <property type="entry name" value="ALDEHYDE DEHYDROGENASE-RELATED"/>
    <property type="match status" value="1"/>
</dbReference>
<evidence type="ECO:0000256" key="2">
    <source>
        <dbReference type="ARBA" id="ARBA00023002"/>
    </source>
</evidence>
<dbReference type="Gene3D" id="3.40.309.10">
    <property type="entry name" value="Aldehyde Dehydrogenase, Chain A, domain 2"/>
    <property type="match status" value="1"/>
</dbReference>
<sequence>MHTQLFINNEYVDAKSGETLSVYSPHDESLVADNLHVAGQADVDAAVAAARTAFKGEWSKFTPQKRSGVMLKFADLIDKHAAELAPWEAKAMGQPVSITNNIYGMLSGTFRYYAGWTDKILGEQFPAGEDGMYKIVQYEPIGVCSGIGAWNGSPIFFGFKVAAAVAVGCTFVYKASEKSPIGVLQLGALVKEAGFPPGVINIVTGDGRTGAMLASHMDINKISFTGSVFAGKKVQELAAKSNLKRVVLELGGKSPSLIFNDANIENALQHHSQNFLFNSGQVCVATTRTFIQEDIAPKFIEQLKARFEQFSHTLGSPLDPKTFLGPLADDKQFERVMGFLDIGKNEAELVTGGKRHGDKGYFVEPTIFLNPKDDAKIYREEIFGPVITLRTFKTEEEAVQLANDTTYGLSACVFTSSMSRALRVAKQIEAGGVNINTSPGFGVEVPFGGFKQSGLGREGGRQGLMHYLEAKTLMINMNV</sequence>
<name>A0A2T2P0P7_CORCC</name>
<evidence type="ECO:0000256" key="5">
    <source>
        <dbReference type="PROSITE-ProRule" id="PRU10007"/>
    </source>
</evidence>